<dbReference type="RefSeq" id="WP_208860112.1">
    <property type="nucleotide sequence ID" value="NZ_FOSK01000002.1"/>
</dbReference>
<reference evidence="1 2" key="1">
    <citation type="submission" date="2016-10" db="EMBL/GenBank/DDBJ databases">
        <authorList>
            <person name="Varghese N."/>
            <person name="Submissions S."/>
        </authorList>
    </citation>
    <scope>NUCLEOTIDE SEQUENCE [LARGE SCALE GENOMIC DNA]</scope>
    <source>
        <strain evidence="1 2">DSM 16392</strain>
    </source>
</reference>
<keyword evidence="2" id="KW-1185">Reference proteome</keyword>
<gene>
    <name evidence="1" type="ORF">SAMN04488518_102300</name>
</gene>
<comment type="caution">
    <text evidence="1">The sequence shown here is derived from an EMBL/GenBank/DDBJ whole genome shotgun (WGS) entry which is preliminary data.</text>
</comment>
<evidence type="ECO:0000313" key="2">
    <source>
        <dbReference type="Proteomes" id="UP000199598"/>
    </source>
</evidence>
<accession>A0A1I3X0H3</accession>
<protein>
    <submittedName>
        <fullName evidence="1">Cysteine synthase A</fullName>
    </submittedName>
</protein>
<evidence type="ECO:0000313" key="1">
    <source>
        <dbReference type="EMBL" id="SFK13135.1"/>
    </source>
</evidence>
<organism evidence="1 2">
    <name type="scientific">Pseudovibrio ascidiaceicola</name>
    <dbReference type="NCBI Taxonomy" id="285279"/>
    <lineage>
        <taxon>Bacteria</taxon>
        <taxon>Pseudomonadati</taxon>
        <taxon>Pseudomonadota</taxon>
        <taxon>Alphaproteobacteria</taxon>
        <taxon>Hyphomicrobiales</taxon>
        <taxon>Stappiaceae</taxon>
        <taxon>Pseudovibrio</taxon>
    </lineage>
</organism>
<dbReference type="Proteomes" id="UP000199598">
    <property type="component" value="Unassembled WGS sequence"/>
</dbReference>
<proteinExistence type="predicted"/>
<sequence length="58" mass="6372">MQSLEMSRWLKSLILRKRGGSTGANLYGVLALAKKMMECDQGGSVLICDSGERQLNIL</sequence>
<dbReference type="EMBL" id="FOSK01000002">
    <property type="protein sequence ID" value="SFK13135.1"/>
    <property type="molecule type" value="Genomic_DNA"/>
</dbReference>
<name>A0A1I3X0H3_9HYPH</name>